<feature type="compositionally biased region" description="Basic and acidic residues" evidence="3">
    <location>
        <begin position="399"/>
        <end position="419"/>
    </location>
</feature>
<name>A0A1S3RHP6_SALSA</name>
<dbReference type="RefSeq" id="XP_014051808.1">
    <property type="nucleotide sequence ID" value="XM_014196333.2"/>
</dbReference>
<evidence type="ECO:0000256" key="3">
    <source>
        <dbReference type="SAM" id="MobiDB-lite"/>
    </source>
</evidence>
<evidence type="ECO:0000259" key="4">
    <source>
        <dbReference type="PROSITE" id="PS50021"/>
    </source>
</evidence>
<dbReference type="PROSITE" id="PS51450">
    <property type="entry name" value="LRR"/>
    <property type="match status" value="2"/>
</dbReference>
<accession>A0A1S3RHP6</accession>
<dbReference type="PANTHER" id="PTHR48051">
    <property type="match status" value="1"/>
</dbReference>
<feature type="region of interest" description="Disordered" evidence="3">
    <location>
        <begin position="452"/>
        <end position="525"/>
    </location>
</feature>
<feature type="compositionally biased region" description="Low complexity" evidence="3">
    <location>
        <begin position="455"/>
        <end position="468"/>
    </location>
</feature>
<dbReference type="Pfam" id="PF00307">
    <property type="entry name" value="CH"/>
    <property type="match status" value="1"/>
</dbReference>
<dbReference type="GeneID" id="106603105"/>
<dbReference type="InterPro" id="IPR001611">
    <property type="entry name" value="Leu-rich_rpt"/>
</dbReference>
<dbReference type="CDD" id="cd21271">
    <property type="entry name" value="CH_LRCH2"/>
    <property type="match status" value="1"/>
</dbReference>
<feature type="region of interest" description="Disordered" evidence="3">
    <location>
        <begin position="293"/>
        <end position="332"/>
    </location>
</feature>
<dbReference type="Pfam" id="PF13855">
    <property type="entry name" value="LRR_8"/>
    <property type="match status" value="2"/>
</dbReference>
<feature type="region of interest" description="Disordered" evidence="3">
    <location>
        <begin position="399"/>
        <end position="433"/>
    </location>
</feature>
<feature type="compositionally biased region" description="Basic and acidic residues" evidence="3">
    <location>
        <begin position="500"/>
        <end position="510"/>
    </location>
</feature>
<dbReference type="AlphaFoldDB" id="A0A1S3RHP6"/>
<feature type="region of interest" description="Disordered" evidence="3">
    <location>
        <begin position="352"/>
        <end position="382"/>
    </location>
</feature>
<dbReference type="PANTHER" id="PTHR48051:SF14">
    <property type="entry name" value="LEUCINE-RICH REPEAT AND CALPONIN HOMOLOGY DOMAIN-CONTAINING PROTEIN 2 ISOFORM X1"/>
    <property type="match status" value="1"/>
</dbReference>
<keyword evidence="5" id="KW-1185">Reference proteome</keyword>
<dbReference type="SUPFAM" id="SSF52058">
    <property type="entry name" value="L domain-like"/>
    <property type="match status" value="1"/>
</dbReference>
<dbReference type="InterPro" id="IPR003591">
    <property type="entry name" value="Leu-rich_rpt_typical-subtyp"/>
</dbReference>
<dbReference type="FunFam" id="1.10.418.10:FF:000021">
    <property type="entry name" value="Leucine-rich repeat and calponin homology domain-containing protein 1 isoform 3"/>
    <property type="match status" value="1"/>
</dbReference>
<feature type="compositionally biased region" description="Acidic residues" evidence="3">
    <location>
        <begin position="420"/>
        <end position="431"/>
    </location>
</feature>
<evidence type="ECO:0000256" key="2">
    <source>
        <dbReference type="ARBA" id="ARBA00022737"/>
    </source>
</evidence>
<dbReference type="Gene3D" id="3.80.10.10">
    <property type="entry name" value="Ribonuclease Inhibitor"/>
    <property type="match status" value="2"/>
</dbReference>
<reference evidence="6" key="1">
    <citation type="submission" date="2025-08" db="UniProtKB">
        <authorList>
            <consortium name="RefSeq"/>
        </authorList>
    </citation>
    <scope>IDENTIFICATION</scope>
</reference>
<keyword evidence="1" id="KW-0433">Leucine-rich repeat</keyword>
<dbReference type="GO" id="GO:0005737">
    <property type="term" value="C:cytoplasm"/>
    <property type="evidence" value="ECO:0007669"/>
    <property type="project" value="TreeGrafter"/>
</dbReference>
<dbReference type="SMART" id="SM00033">
    <property type="entry name" value="CH"/>
    <property type="match status" value="1"/>
</dbReference>
<dbReference type="InterPro" id="IPR032675">
    <property type="entry name" value="LRR_dom_sf"/>
</dbReference>
<proteinExistence type="predicted"/>
<dbReference type="SUPFAM" id="SSF47576">
    <property type="entry name" value="Calponin-homology domain, CH-domain"/>
    <property type="match status" value="1"/>
</dbReference>
<evidence type="ECO:0000256" key="1">
    <source>
        <dbReference type="ARBA" id="ARBA00022614"/>
    </source>
</evidence>
<dbReference type="InterPro" id="IPR001715">
    <property type="entry name" value="CH_dom"/>
</dbReference>
<dbReference type="InterPro" id="IPR050216">
    <property type="entry name" value="LRR_domain-containing"/>
</dbReference>
<evidence type="ECO:0000313" key="5">
    <source>
        <dbReference type="Proteomes" id="UP001652741"/>
    </source>
</evidence>
<evidence type="ECO:0000313" key="6">
    <source>
        <dbReference type="RefSeq" id="XP_014051808.1"/>
    </source>
</evidence>
<feature type="domain" description="Calponin-homology (CH)" evidence="4">
    <location>
        <begin position="597"/>
        <end position="710"/>
    </location>
</feature>
<organism evidence="5 6">
    <name type="scientific">Salmo salar</name>
    <name type="common">Atlantic salmon</name>
    <dbReference type="NCBI Taxonomy" id="8030"/>
    <lineage>
        <taxon>Eukaryota</taxon>
        <taxon>Metazoa</taxon>
        <taxon>Chordata</taxon>
        <taxon>Craniata</taxon>
        <taxon>Vertebrata</taxon>
        <taxon>Euteleostomi</taxon>
        <taxon>Actinopterygii</taxon>
        <taxon>Neopterygii</taxon>
        <taxon>Teleostei</taxon>
        <taxon>Protacanthopterygii</taxon>
        <taxon>Salmoniformes</taxon>
        <taxon>Salmonidae</taxon>
        <taxon>Salmoninae</taxon>
        <taxon>Salmo</taxon>
    </lineage>
</organism>
<dbReference type="PROSITE" id="PS50021">
    <property type="entry name" value="CH"/>
    <property type="match status" value="1"/>
</dbReference>
<dbReference type="Gene3D" id="1.10.418.10">
    <property type="entry name" value="Calponin-like domain"/>
    <property type="match status" value="1"/>
</dbReference>
<keyword evidence="2" id="KW-0677">Repeat</keyword>
<dbReference type="SMART" id="SM00369">
    <property type="entry name" value="LRR_TYP"/>
    <property type="match status" value="5"/>
</dbReference>
<dbReference type="SMART" id="SM00364">
    <property type="entry name" value="LRR_BAC"/>
    <property type="match status" value="4"/>
</dbReference>
<feature type="compositionally biased region" description="Polar residues" evidence="3">
    <location>
        <begin position="478"/>
        <end position="496"/>
    </location>
</feature>
<sequence length="720" mass="80484">MKMASSQGGVGAVTALPNHHLSNGPHWNPGINQHQLHTARSLDRALEDAVCSGTLNLSGRKLRDYPGLCYDLTDTTQADLSKNRLTEIPPEVCLFAPLESLNLYHNCIKCIPETIINLQMLTYLNISRNLLSTLPKYLFSLPLKVLVVSNNKLVSIPEEIGKAKELMELDISCNEIQVLPPQVGRLQALRELNIRRNCLHMLPEELADLPLTRLDFSCNKITEIPPVYRRLRQLQHIILDNNPMQSPPAQICLKGKVHIFKYLNIQTCRLNKKPDSLDLPSLGKRCLPQPLTDSMEDFYPSKNHGPDSGIGSDNGDKRLSTTEPSDDDTISLHSQVSETARADALSLLSKMDSGKDQEPYDFIEPNPEEDNALSEGDGQQSVGPYISCIKELEKVLNKSHQSKDKETWKEESGSDKDQLAEEEEEEEEEELKEVLDLRKIAVQLLQQEQQNRFLSHSGSSSSKQRSPSQAIRSASLDEGSSGTSVLSGQPSSSCSFDGSLKSESDTEPKWPEVPPVLNQNEERRRNKYLRKDYLKNKCQSARRNSSGNDECEEVLRNADFSTTLTVFGLKPRSAFCRSSRQEPSDPSFTMRRKMEHLREEMEQVGLLRQNLESRLKVLLPDDVGAALMDGVVLCHLANHIRPRSVASIHVPSPAVPKLSMAKCRRNVENFLDACKKLGVPQDKLCLPHHILEERGLVKVGMTVQALLDLPASKPTQLSAV</sequence>
<protein>
    <submittedName>
        <fullName evidence="6">Leucine-rich repeat and calponin homology domain-containing protein 2 isoform X4</fullName>
    </submittedName>
</protein>
<dbReference type="Proteomes" id="UP001652741">
    <property type="component" value="Chromosome ssa04"/>
</dbReference>
<dbReference type="InterPro" id="IPR036872">
    <property type="entry name" value="CH_dom_sf"/>
</dbReference>
<gene>
    <name evidence="6" type="primary">LOC106603105</name>
</gene>
<dbReference type="FunFam" id="3.80.10.10:FF:000007">
    <property type="entry name" value="Leucine-rich repeat and calponin homology domain-containing protein 1 isoform 3"/>
    <property type="match status" value="1"/>
</dbReference>